<gene>
    <name evidence="2" type="ORF">ANAPC1_01321</name>
</gene>
<sequence>MQFAKAVVGVSYPNIGNKGCKTKDGNTGKNGNDRGQYAESTNTSTDHSVALCGGAGRHSSGGSTSPQYLKDFVEKTLKEDGNGNWPTSTVKKSGGREPATDTNDNAKNVATDLVALNPDEKTTVAGLLAKTIEGGEVVEICVSPCRAWLAQE</sequence>
<dbReference type="Proteomes" id="UP000078419">
    <property type="component" value="Unassembled WGS sequence"/>
</dbReference>
<organism evidence="2 3">
    <name type="scientific">Anaplasma phagocytophilum</name>
    <name type="common">Ehrlichia phagocytophila</name>
    <dbReference type="NCBI Taxonomy" id="948"/>
    <lineage>
        <taxon>Bacteria</taxon>
        <taxon>Pseudomonadati</taxon>
        <taxon>Pseudomonadota</taxon>
        <taxon>Alphaproteobacteria</taxon>
        <taxon>Rickettsiales</taxon>
        <taxon>Anaplasmataceae</taxon>
        <taxon>Anaplasma</taxon>
        <taxon>phagocytophilum group</taxon>
    </lineage>
</organism>
<comment type="caution">
    <text evidence="2">The sequence shown here is derived from an EMBL/GenBank/DDBJ whole genome shotgun (WGS) entry which is preliminary data.</text>
</comment>
<dbReference type="EMBL" id="FLLR01000114">
    <property type="protein sequence ID" value="SBO14944.1"/>
    <property type="molecule type" value="Genomic_DNA"/>
</dbReference>
<dbReference type="AlphaFoldDB" id="A0AA45UU51"/>
<protein>
    <submittedName>
        <fullName evidence="2">Uncharacterized protein</fullName>
    </submittedName>
</protein>
<proteinExistence type="predicted"/>
<evidence type="ECO:0000313" key="2">
    <source>
        <dbReference type="EMBL" id="SBO14944.1"/>
    </source>
</evidence>
<feature type="region of interest" description="Disordered" evidence="1">
    <location>
        <begin position="14"/>
        <end position="105"/>
    </location>
</feature>
<feature type="compositionally biased region" description="Polar residues" evidence="1">
    <location>
        <begin position="38"/>
        <end position="47"/>
    </location>
</feature>
<feature type="compositionally biased region" description="Basic and acidic residues" evidence="1">
    <location>
        <begin position="71"/>
        <end position="81"/>
    </location>
</feature>
<dbReference type="RefSeq" id="WP_064670179.1">
    <property type="nucleotide sequence ID" value="NZ_FLLR01000114.1"/>
</dbReference>
<reference evidence="3" key="1">
    <citation type="submission" date="2016-03" db="EMBL/GenBank/DDBJ databases">
        <authorList>
            <person name="Loux Valentin"/>
        </authorList>
    </citation>
    <scope>NUCLEOTIDE SEQUENCE [LARGE SCALE GENOMIC DNA]</scope>
    <source>
        <strain evidence="3">C1</strain>
    </source>
</reference>
<name>A0AA45UU51_ANAPH</name>
<evidence type="ECO:0000256" key="1">
    <source>
        <dbReference type="SAM" id="MobiDB-lite"/>
    </source>
</evidence>
<evidence type="ECO:0000313" key="3">
    <source>
        <dbReference type="Proteomes" id="UP000078419"/>
    </source>
</evidence>
<accession>A0AA45UU51</accession>